<evidence type="ECO:0000256" key="2">
    <source>
        <dbReference type="ARBA" id="ARBA00004123"/>
    </source>
</evidence>
<dbReference type="GO" id="GO:0005634">
    <property type="term" value="C:nucleus"/>
    <property type="evidence" value="ECO:0007669"/>
    <property type="project" value="UniProtKB-SubCell"/>
</dbReference>
<reference evidence="9 10" key="1">
    <citation type="journal article" date="2019" name="Sci. Rep.">
        <title>Orb-weaving spider Araneus ventricosus genome elucidates the spidroin gene catalogue.</title>
        <authorList>
            <person name="Kono N."/>
            <person name="Nakamura H."/>
            <person name="Ohtoshi R."/>
            <person name="Moran D.A.P."/>
            <person name="Shinohara A."/>
            <person name="Yoshida Y."/>
            <person name="Fujiwara M."/>
            <person name="Mori M."/>
            <person name="Tomita M."/>
            <person name="Arakawa K."/>
        </authorList>
    </citation>
    <scope>NUCLEOTIDE SEQUENCE [LARGE SCALE GENOMIC DNA]</scope>
</reference>
<gene>
    <name evidence="9" type="primary">Harbi1_5</name>
    <name evidence="9" type="ORF">AVEN_269778_1</name>
</gene>
<comment type="similarity">
    <text evidence="3">Belongs to the HARBI1 family.</text>
</comment>
<dbReference type="OrthoDB" id="6434976at2759"/>
<comment type="subcellular location">
    <subcellularLocation>
        <location evidence="2">Nucleus</location>
    </subcellularLocation>
</comment>
<sequence length="411" mass="46747">MSEIYELDSDEEVAFAAATFVLLSGELLKKPVKRKRRFWMASLNKSRKRYNASDMLTDLRKEPSGKFENFCRMSATDFEHLLCRIGPLIARRDTNMRESIPMQERLAVALRFFATGDSYASLSFLFKFSKQTVSRCVDELPKNEDEWLTIAQRFQNQWNFPNCLGAIDGKHVVLQCPNNTATEFFNYKGTFSVVLLALVDARYCFTFVDIGCQGRISDGGVFNNSSLFSKLKKGELQLPSDGKLPAFDKVLPYVFLGDSAFALSRHMMKPYPGLLEKGCKKRIFNYRLSRARRVVENVFGIMASVFRVFRKAMLLQPEKVSNVTLACVLLHNFMRRSPSSASSYTPPGTFDTEVNGKVIPGLWRKDESGMNSFMPIKKAARKPGEVAKATRDSFAEYFNSSGKLPWQDEYC</sequence>
<evidence type="ECO:0000256" key="3">
    <source>
        <dbReference type="ARBA" id="ARBA00006958"/>
    </source>
</evidence>
<dbReference type="AlphaFoldDB" id="A0A4Y2PHM1"/>
<keyword evidence="6" id="KW-0378">Hydrolase</keyword>
<feature type="domain" description="DDE Tnp4" evidence="8">
    <location>
        <begin position="167"/>
        <end position="332"/>
    </location>
</feature>
<protein>
    <submittedName>
        <fullName evidence="9">Nuclease HARBI1</fullName>
    </submittedName>
</protein>
<dbReference type="Proteomes" id="UP000499080">
    <property type="component" value="Unassembled WGS sequence"/>
</dbReference>
<comment type="cofactor">
    <cofactor evidence="1">
        <name>a divalent metal cation</name>
        <dbReference type="ChEBI" id="CHEBI:60240"/>
    </cofactor>
</comment>
<dbReference type="InterPro" id="IPR045249">
    <property type="entry name" value="HARBI1-like"/>
</dbReference>
<proteinExistence type="inferred from homology"/>
<dbReference type="PANTHER" id="PTHR22930">
    <property type="match status" value="1"/>
</dbReference>
<dbReference type="GO" id="GO:0046872">
    <property type="term" value="F:metal ion binding"/>
    <property type="evidence" value="ECO:0007669"/>
    <property type="project" value="UniProtKB-KW"/>
</dbReference>
<dbReference type="EMBL" id="BGPR01011089">
    <property type="protein sequence ID" value="GBN49536.1"/>
    <property type="molecule type" value="Genomic_DNA"/>
</dbReference>
<dbReference type="PANTHER" id="PTHR22930:SF258">
    <property type="entry name" value="PROTEIN ALP1-LIKE ISOFORM X1"/>
    <property type="match status" value="1"/>
</dbReference>
<dbReference type="GO" id="GO:0004518">
    <property type="term" value="F:nuclease activity"/>
    <property type="evidence" value="ECO:0007669"/>
    <property type="project" value="UniProtKB-KW"/>
</dbReference>
<evidence type="ECO:0000256" key="5">
    <source>
        <dbReference type="ARBA" id="ARBA00022723"/>
    </source>
</evidence>
<keyword evidence="7" id="KW-0539">Nucleus</keyword>
<evidence type="ECO:0000256" key="7">
    <source>
        <dbReference type="ARBA" id="ARBA00023242"/>
    </source>
</evidence>
<evidence type="ECO:0000259" key="8">
    <source>
        <dbReference type="Pfam" id="PF13359"/>
    </source>
</evidence>
<keyword evidence="10" id="KW-1185">Reference proteome</keyword>
<evidence type="ECO:0000256" key="4">
    <source>
        <dbReference type="ARBA" id="ARBA00022722"/>
    </source>
</evidence>
<dbReference type="InterPro" id="IPR027806">
    <property type="entry name" value="HARBI1_dom"/>
</dbReference>
<dbReference type="GO" id="GO:0016787">
    <property type="term" value="F:hydrolase activity"/>
    <property type="evidence" value="ECO:0007669"/>
    <property type="project" value="UniProtKB-KW"/>
</dbReference>
<accession>A0A4Y2PHM1</accession>
<name>A0A4Y2PHM1_ARAVE</name>
<evidence type="ECO:0000313" key="10">
    <source>
        <dbReference type="Proteomes" id="UP000499080"/>
    </source>
</evidence>
<evidence type="ECO:0000313" key="9">
    <source>
        <dbReference type="EMBL" id="GBN49536.1"/>
    </source>
</evidence>
<keyword evidence="5" id="KW-0479">Metal-binding</keyword>
<dbReference type="Pfam" id="PF13359">
    <property type="entry name" value="DDE_Tnp_4"/>
    <property type="match status" value="1"/>
</dbReference>
<evidence type="ECO:0000256" key="1">
    <source>
        <dbReference type="ARBA" id="ARBA00001968"/>
    </source>
</evidence>
<evidence type="ECO:0000256" key="6">
    <source>
        <dbReference type="ARBA" id="ARBA00022801"/>
    </source>
</evidence>
<comment type="caution">
    <text evidence="9">The sequence shown here is derived from an EMBL/GenBank/DDBJ whole genome shotgun (WGS) entry which is preliminary data.</text>
</comment>
<organism evidence="9 10">
    <name type="scientific">Araneus ventricosus</name>
    <name type="common">Orbweaver spider</name>
    <name type="synonym">Epeira ventricosa</name>
    <dbReference type="NCBI Taxonomy" id="182803"/>
    <lineage>
        <taxon>Eukaryota</taxon>
        <taxon>Metazoa</taxon>
        <taxon>Ecdysozoa</taxon>
        <taxon>Arthropoda</taxon>
        <taxon>Chelicerata</taxon>
        <taxon>Arachnida</taxon>
        <taxon>Araneae</taxon>
        <taxon>Araneomorphae</taxon>
        <taxon>Entelegynae</taxon>
        <taxon>Araneoidea</taxon>
        <taxon>Araneidae</taxon>
        <taxon>Araneus</taxon>
    </lineage>
</organism>
<keyword evidence="4" id="KW-0540">Nuclease</keyword>